<evidence type="ECO:0000313" key="6">
    <source>
        <dbReference type="EMBL" id="XCC96036.1"/>
    </source>
</evidence>
<gene>
    <name evidence="6" type="ORF">PVT71_15150</name>
</gene>
<dbReference type="GO" id="GO:0010628">
    <property type="term" value="P:positive regulation of gene expression"/>
    <property type="evidence" value="ECO:0007669"/>
    <property type="project" value="TreeGrafter"/>
</dbReference>
<dbReference type="PROSITE" id="PS50931">
    <property type="entry name" value="HTH_LYSR"/>
    <property type="match status" value="1"/>
</dbReference>
<dbReference type="GO" id="GO:0003700">
    <property type="term" value="F:DNA-binding transcription factor activity"/>
    <property type="evidence" value="ECO:0007669"/>
    <property type="project" value="InterPro"/>
</dbReference>
<keyword evidence="3" id="KW-0238">DNA-binding</keyword>
<protein>
    <submittedName>
        <fullName evidence="6">LysR family transcriptional regulator</fullName>
    </submittedName>
</protein>
<proteinExistence type="inferred from homology"/>
<reference evidence="6" key="1">
    <citation type="submission" date="2023-02" db="EMBL/GenBank/DDBJ databases">
        <title>Description and genomic characterization of Salipiger bruguierae sp. nov., isolated from the sediment of mangrove plant Bruguiera sexangula.</title>
        <authorList>
            <person name="Long M."/>
        </authorList>
    </citation>
    <scope>NUCLEOTIDE SEQUENCE</scope>
    <source>
        <strain evidence="6">H15</strain>
    </source>
</reference>
<dbReference type="InterPro" id="IPR036390">
    <property type="entry name" value="WH_DNA-bd_sf"/>
</dbReference>
<comment type="similarity">
    <text evidence="1">Belongs to the LysR transcriptional regulatory family.</text>
</comment>
<dbReference type="PANTHER" id="PTHR30427:SF1">
    <property type="entry name" value="TRANSCRIPTIONAL ACTIVATOR PROTEIN LYSR"/>
    <property type="match status" value="1"/>
</dbReference>
<dbReference type="InterPro" id="IPR000847">
    <property type="entry name" value="LysR_HTH_N"/>
</dbReference>
<dbReference type="Gene3D" id="3.40.190.10">
    <property type="entry name" value="Periplasmic binding protein-like II"/>
    <property type="match status" value="2"/>
</dbReference>
<evidence type="ECO:0000256" key="2">
    <source>
        <dbReference type="ARBA" id="ARBA00023015"/>
    </source>
</evidence>
<evidence type="ECO:0000256" key="3">
    <source>
        <dbReference type="ARBA" id="ARBA00023125"/>
    </source>
</evidence>
<organism evidence="6">
    <name type="scientific">Alloyangia sp. H15</name>
    <dbReference type="NCBI Taxonomy" id="3029062"/>
    <lineage>
        <taxon>Bacteria</taxon>
        <taxon>Pseudomonadati</taxon>
        <taxon>Pseudomonadota</taxon>
        <taxon>Alphaproteobacteria</taxon>
        <taxon>Rhodobacterales</taxon>
        <taxon>Roseobacteraceae</taxon>
        <taxon>Alloyangia</taxon>
    </lineage>
</organism>
<evidence type="ECO:0000256" key="1">
    <source>
        <dbReference type="ARBA" id="ARBA00009437"/>
    </source>
</evidence>
<sequence length="328" mass="34997">MPDQPTPAARTPGPIQGLSLRQIEVFHAVYSTRSISAASRLLSISQPVVSRMVKRLEDVLKVSLFQRGSSGLMPTMEAELIFAEVDGVMGRLSGLGARIEEIASGGSVSFRLGATASVARGLVPRALRALSARAARPDLFFDVLSVDQIAQYLLDGTGQCVVTLAPVDHPMLSAEPLGQGRLVAAVPADHPLAARDLLSPGDFDGADVISFQIDGPHQRAIRQFFGRERPAPQSSTVVRFADTAVAMAAEGMGIALVDSFTALGPVGAGVVLRPLRKSPVFTLYLQWNPNRPTSAHVPQLREVIIRELRDNPGEAHFSAPCPEGMADR</sequence>
<dbReference type="InterPro" id="IPR036388">
    <property type="entry name" value="WH-like_DNA-bd_sf"/>
</dbReference>
<dbReference type="Pfam" id="PF00126">
    <property type="entry name" value="HTH_1"/>
    <property type="match status" value="1"/>
</dbReference>
<name>A0AAU8AN86_9RHOB</name>
<dbReference type="RefSeq" id="WP_353474903.1">
    <property type="nucleotide sequence ID" value="NZ_CP123385.1"/>
</dbReference>
<dbReference type="PRINTS" id="PR00039">
    <property type="entry name" value="HTHLYSR"/>
</dbReference>
<evidence type="ECO:0000256" key="4">
    <source>
        <dbReference type="ARBA" id="ARBA00023163"/>
    </source>
</evidence>
<dbReference type="GO" id="GO:0043565">
    <property type="term" value="F:sequence-specific DNA binding"/>
    <property type="evidence" value="ECO:0007669"/>
    <property type="project" value="TreeGrafter"/>
</dbReference>
<dbReference type="SUPFAM" id="SSF46785">
    <property type="entry name" value="Winged helix' DNA-binding domain"/>
    <property type="match status" value="1"/>
</dbReference>
<dbReference type="Gene3D" id="1.10.10.10">
    <property type="entry name" value="Winged helix-like DNA-binding domain superfamily/Winged helix DNA-binding domain"/>
    <property type="match status" value="1"/>
</dbReference>
<dbReference type="AlphaFoldDB" id="A0AAU8AN86"/>
<feature type="domain" description="HTH lysR-type" evidence="5">
    <location>
        <begin position="18"/>
        <end position="75"/>
    </location>
</feature>
<dbReference type="InterPro" id="IPR005119">
    <property type="entry name" value="LysR_subst-bd"/>
</dbReference>
<keyword evidence="2" id="KW-0805">Transcription regulation</keyword>
<evidence type="ECO:0000259" key="5">
    <source>
        <dbReference type="PROSITE" id="PS50931"/>
    </source>
</evidence>
<dbReference type="PANTHER" id="PTHR30427">
    <property type="entry name" value="TRANSCRIPTIONAL ACTIVATOR PROTEIN LYSR"/>
    <property type="match status" value="1"/>
</dbReference>
<keyword evidence="4" id="KW-0804">Transcription</keyword>
<dbReference type="EMBL" id="CP123385">
    <property type="protein sequence ID" value="XCC96036.1"/>
    <property type="molecule type" value="Genomic_DNA"/>
</dbReference>
<accession>A0AAU8AN86</accession>
<dbReference type="Pfam" id="PF03466">
    <property type="entry name" value="LysR_substrate"/>
    <property type="match status" value="1"/>
</dbReference>
<dbReference type="SUPFAM" id="SSF53850">
    <property type="entry name" value="Periplasmic binding protein-like II"/>
    <property type="match status" value="1"/>
</dbReference>